<accession>A0A8J4T4C7</accession>
<keyword evidence="3" id="KW-1185">Reference proteome</keyword>
<dbReference type="AlphaFoldDB" id="A0A8J4T4C7"/>
<feature type="compositionally biased region" description="Pro residues" evidence="1">
    <location>
        <begin position="105"/>
        <end position="118"/>
    </location>
</feature>
<feature type="region of interest" description="Disordered" evidence="1">
    <location>
        <begin position="101"/>
        <end position="124"/>
    </location>
</feature>
<gene>
    <name evidence="2" type="ORF">PHET_01962</name>
</gene>
<dbReference type="EMBL" id="LUCH01000858">
    <property type="protein sequence ID" value="KAF5404165.1"/>
    <property type="molecule type" value="Genomic_DNA"/>
</dbReference>
<comment type="caution">
    <text evidence="2">The sequence shown here is derived from an EMBL/GenBank/DDBJ whole genome shotgun (WGS) entry which is preliminary data.</text>
</comment>
<dbReference type="OrthoDB" id="1594986at2759"/>
<organism evidence="2 3">
    <name type="scientific">Paragonimus heterotremus</name>
    <dbReference type="NCBI Taxonomy" id="100268"/>
    <lineage>
        <taxon>Eukaryota</taxon>
        <taxon>Metazoa</taxon>
        <taxon>Spiralia</taxon>
        <taxon>Lophotrochozoa</taxon>
        <taxon>Platyhelminthes</taxon>
        <taxon>Trematoda</taxon>
        <taxon>Digenea</taxon>
        <taxon>Plagiorchiida</taxon>
        <taxon>Troglotremata</taxon>
        <taxon>Troglotrematidae</taxon>
        <taxon>Paragonimus</taxon>
    </lineage>
</organism>
<evidence type="ECO:0000313" key="2">
    <source>
        <dbReference type="EMBL" id="KAF5404165.1"/>
    </source>
</evidence>
<dbReference type="Proteomes" id="UP000748531">
    <property type="component" value="Unassembled WGS sequence"/>
</dbReference>
<evidence type="ECO:0000256" key="1">
    <source>
        <dbReference type="SAM" id="MobiDB-lite"/>
    </source>
</evidence>
<evidence type="ECO:0000313" key="3">
    <source>
        <dbReference type="Proteomes" id="UP000748531"/>
    </source>
</evidence>
<sequence length="465" mass="51013">MYYPQQFMPSPTCGCPSVTGPPIPIAVMPCACYGVPKPSSPCACNAPKPSLPSKVTESPHTSMDSLISPVFKILEEQTFTANHSALLPLRPISVEVSPLLLKQKSPPPSPSENLPPPADQRKKVDSIREYSELTTISESLGKNETIQKSTKMLCTIVHYEDLTPDASYAPRETKTRKRTMSTVVHYESSDPDISYSPDAVVSHNRTVSTVVHYEGTNPDATYAPQLTDSMEQVSEVIVPYELSPPEMIISPYLVNQYTTQDVESITNLQLDTSETNMFSAVFKPDCPFGCSVEFKISTVCNCVLDDHMSQQGTTSYEAQQEPTTKANADTNTLHVSPAEIMKTIQLSSTTAAVEKDGNLFKSDAKHGQFNPIMRALSSKQPVSLSGEQVHYEMPTAIQTMQNSPMYPTEHHQCLNRSTGPACSPHGICTPVGPSTYIHVTTRTKCCQNHSCVRKDCLFAKGCQYS</sequence>
<reference evidence="2" key="1">
    <citation type="submission" date="2019-05" db="EMBL/GenBank/DDBJ databases">
        <title>Annotation for the trematode Paragonimus heterotremus.</title>
        <authorList>
            <person name="Choi Y.-J."/>
        </authorList>
    </citation>
    <scope>NUCLEOTIDE SEQUENCE</scope>
    <source>
        <strain evidence="2">LC</strain>
    </source>
</reference>
<name>A0A8J4T4C7_9TREM</name>
<protein>
    <submittedName>
        <fullName evidence="2">Uncharacterized protein</fullName>
    </submittedName>
</protein>
<proteinExistence type="predicted"/>